<proteinExistence type="predicted"/>
<protein>
    <submittedName>
        <fullName evidence="7">Ribonucleoside-diphosphate reductase</fullName>
    </submittedName>
</protein>
<sequence length="199" mass="22444">MVTNHKDIKRNIYTSHFSPSKRALDVLQKGKILNEHETATDMIMRVVSALAEVENNFGTPVKEIYRLAHEFGFLLDNKYCVMSTPILTNAGRYLEKPLSACTVPPLDLVNDNISKIRRTIFEIHQGGMGTGFSLDKLTDPIVMLRILNKIAIESASSGKEDRPVGNMATLSVYHPKILEFINLKVLADKLKENWKFNIS</sequence>
<reference evidence="7 8" key="1">
    <citation type="journal article" date="2015" name="Nature">
        <title>rRNA introns, odd ribosomes, and small enigmatic genomes across a large radiation of phyla.</title>
        <authorList>
            <person name="Brown C.T."/>
            <person name="Hug L.A."/>
            <person name="Thomas B.C."/>
            <person name="Sharon I."/>
            <person name="Castelle C.J."/>
            <person name="Singh A."/>
            <person name="Wilkins M.J."/>
            <person name="Williams K.H."/>
            <person name="Banfield J.F."/>
        </authorList>
    </citation>
    <scope>NUCLEOTIDE SEQUENCE [LARGE SCALE GENOMIC DNA]</scope>
</reference>
<evidence type="ECO:0000259" key="6">
    <source>
        <dbReference type="Pfam" id="PF00317"/>
    </source>
</evidence>
<dbReference type="Gene3D" id="3.20.70.20">
    <property type="match status" value="1"/>
</dbReference>
<evidence type="ECO:0000256" key="5">
    <source>
        <dbReference type="ARBA" id="ARBA00023285"/>
    </source>
</evidence>
<dbReference type="GO" id="GO:0005524">
    <property type="term" value="F:ATP binding"/>
    <property type="evidence" value="ECO:0007669"/>
    <property type="project" value="InterPro"/>
</dbReference>
<dbReference type="InterPro" id="IPR013509">
    <property type="entry name" value="RNR_lsu_N"/>
</dbReference>
<accession>A0A0G0L617</accession>
<keyword evidence="2" id="KW-0846">Cobalamin</keyword>
<dbReference type="InterPro" id="IPR050862">
    <property type="entry name" value="RdRp_reductase_class-2"/>
</dbReference>
<evidence type="ECO:0000313" key="8">
    <source>
        <dbReference type="Proteomes" id="UP000033934"/>
    </source>
</evidence>
<dbReference type="Pfam" id="PF00317">
    <property type="entry name" value="Ribonuc_red_lgN"/>
    <property type="match status" value="1"/>
</dbReference>
<comment type="cofactor">
    <cofactor evidence="1">
        <name>adenosylcob(III)alamin</name>
        <dbReference type="ChEBI" id="CHEBI:18408"/>
    </cofactor>
</comment>
<comment type="caution">
    <text evidence="7">The sequence shown here is derived from an EMBL/GenBank/DDBJ whole genome shotgun (WGS) entry which is preliminary data.</text>
</comment>
<feature type="non-terminal residue" evidence="7">
    <location>
        <position position="199"/>
    </location>
</feature>
<evidence type="ECO:0000256" key="4">
    <source>
        <dbReference type="ARBA" id="ARBA00023116"/>
    </source>
</evidence>
<keyword evidence="4" id="KW-0215">Deoxyribonucleotide synthesis</keyword>
<dbReference type="AlphaFoldDB" id="A0A0G0L617"/>
<evidence type="ECO:0000256" key="3">
    <source>
        <dbReference type="ARBA" id="ARBA00023002"/>
    </source>
</evidence>
<dbReference type="GO" id="GO:0004748">
    <property type="term" value="F:ribonucleoside-diphosphate reductase activity, thioredoxin disulfide as acceptor"/>
    <property type="evidence" value="ECO:0007669"/>
    <property type="project" value="InterPro"/>
</dbReference>
<dbReference type="GO" id="GO:0009263">
    <property type="term" value="P:deoxyribonucleotide biosynthetic process"/>
    <property type="evidence" value="ECO:0007669"/>
    <property type="project" value="UniProtKB-KW"/>
</dbReference>
<dbReference type="Proteomes" id="UP000033934">
    <property type="component" value="Unassembled WGS sequence"/>
</dbReference>
<dbReference type="PANTHER" id="PTHR43371">
    <property type="entry name" value="VITAMIN B12-DEPENDENT RIBONUCLEOTIDE REDUCTASE"/>
    <property type="match status" value="1"/>
</dbReference>
<dbReference type="GO" id="GO:0031419">
    <property type="term" value="F:cobalamin binding"/>
    <property type="evidence" value="ECO:0007669"/>
    <property type="project" value="UniProtKB-KW"/>
</dbReference>
<name>A0A0G0L617_9BACT</name>
<evidence type="ECO:0000313" key="7">
    <source>
        <dbReference type="EMBL" id="KKQ87468.1"/>
    </source>
</evidence>
<organism evidence="7 8">
    <name type="scientific">Berkelbacteria bacterium GW2011_GWA2_38_9</name>
    <dbReference type="NCBI Taxonomy" id="1618334"/>
    <lineage>
        <taxon>Bacteria</taxon>
        <taxon>Candidatus Berkelbacteria</taxon>
    </lineage>
</organism>
<dbReference type="PANTHER" id="PTHR43371:SF1">
    <property type="entry name" value="RIBONUCLEOSIDE-DIPHOSPHATE REDUCTASE"/>
    <property type="match status" value="1"/>
</dbReference>
<keyword evidence="5" id="KW-0170">Cobalt</keyword>
<gene>
    <name evidence="7" type="ORF">UT11_C0052G0006</name>
</gene>
<dbReference type="EMBL" id="LBVO01000052">
    <property type="protein sequence ID" value="KKQ87468.1"/>
    <property type="molecule type" value="Genomic_DNA"/>
</dbReference>
<evidence type="ECO:0000256" key="1">
    <source>
        <dbReference type="ARBA" id="ARBA00001922"/>
    </source>
</evidence>
<feature type="domain" description="Ribonucleotide reductase large subunit N-terminal" evidence="6">
    <location>
        <begin position="35"/>
        <end position="92"/>
    </location>
</feature>
<keyword evidence="3" id="KW-0560">Oxidoreductase</keyword>
<evidence type="ECO:0000256" key="2">
    <source>
        <dbReference type="ARBA" id="ARBA00022628"/>
    </source>
</evidence>
<dbReference type="SUPFAM" id="SSF51998">
    <property type="entry name" value="PFL-like glycyl radical enzymes"/>
    <property type="match status" value="1"/>
</dbReference>